<dbReference type="Gene3D" id="2.60.40.10">
    <property type="entry name" value="Immunoglobulins"/>
    <property type="match status" value="7"/>
</dbReference>
<comment type="similarity">
    <text evidence="14">Belongs to the immunoglobulin superfamily. SIGLEC (sialic acid binding Ig-like lectin) family.</text>
</comment>
<evidence type="ECO:0000256" key="1">
    <source>
        <dbReference type="ARBA" id="ARBA00004251"/>
    </source>
</evidence>
<keyword evidence="13" id="KW-0393">Immunoglobulin domain</keyword>
<dbReference type="KEGG" id="elk:111161419"/>
<dbReference type="PROSITE" id="PS50835">
    <property type="entry name" value="IG_LIKE"/>
    <property type="match status" value="6"/>
</dbReference>
<accession>A0A2Y9L4C5</accession>
<evidence type="ECO:0000256" key="19">
    <source>
        <dbReference type="SAM" id="MobiDB-lite"/>
    </source>
</evidence>
<keyword evidence="5" id="KW-0732">Signal</keyword>
<feature type="domain" description="Ig-like" evidence="21">
    <location>
        <begin position="495"/>
        <end position="562"/>
    </location>
</feature>
<keyword evidence="6" id="KW-0430">Lectin</keyword>
<dbReference type="GeneID" id="111161419"/>
<dbReference type="OrthoDB" id="10039395at2759"/>
<dbReference type="InterPro" id="IPR003599">
    <property type="entry name" value="Ig_sub"/>
</dbReference>
<keyword evidence="22" id="KW-1185">Reference proteome</keyword>
<feature type="domain" description="Ig-like" evidence="21">
    <location>
        <begin position="581"/>
        <end position="664"/>
    </location>
</feature>
<comment type="subcellular location">
    <subcellularLocation>
        <location evidence="1">Cell membrane</location>
        <topology evidence="1">Single-pass type I membrane protein</topology>
    </subcellularLocation>
</comment>
<evidence type="ECO:0000256" key="9">
    <source>
        <dbReference type="ARBA" id="ARBA00022989"/>
    </source>
</evidence>
<keyword evidence="7" id="KW-0677">Repeat</keyword>
<reference evidence="23" key="1">
    <citation type="submission" date="2025-08" db="UniProtKB">
        <authorList>
            <consortium name="RefSeq"/>
        </authorList>
    </citation>
    <scope>IDENTIFICATION</scope>
    <source>
        <tissue evidence="23">Blood</tissue>
    </source>
</reference>
<evidence type="ECO:0000313" key="23">
    <source>
        <dbReference type="RefSeq" id="XP_022380751.1"/>
    </source>
</evidence>
<feature type="domain" description="Ig-like" evidence="21">
    <location>
        <begin position="669"/>
        <end position="752"/>
    </location>
</feature>
<evidence type="ECO:0000313" key="22">
    <source>
        <dbReference type="Proteomes" id="UP000248482"/>
    </source>
</evidence>
<dbReference type="GO" id="GO:0019903">
    <property type="term" value="F:protein phosphatase binding"/>
    <property type="evidence" value="ECO:0007669"/>
    <property type="project" value="TreeGrafter"/>
</dbReference>
<dbReference type="CDD" id="cd00096">
    <property type="entry name" value="Ig"/>
    <property type="match status" value="2"/>
</dbReference>
<dbReference type="GO" id="GO:0009897">
    <property type="term" value="C:external side of plasma membrane"/>
    <property type="evidence" value="ECO:0007669"/>
    <property type="project" value="TreeGrafter"/>
</dbReference>
<dbReference type="PANTHER" id="PTHR46958:SF1">
    <property type="entry name" value="B-CELL RECEPTOR CD22"/>
    <property type="match status" value="1"/>
</dbReference>
<evidence type="ECO:0000256" key="5">
    <source>
        <dbReference type="ARBA" id="ARBA00022729"/>
    </source>
</evidence>
<evidence type="ECO:0000256" key="7">
    <source>
        <dbReference type="ARBA" id="ARBA00022737"/>
    </source>
</evidence>
<gene>
    <name evidence="23" type="primary">LOC111161419</name>
</gene>
<dbReference type="SUPFAM" id="SSF48726">
    <property type="entry name" value="Immunoglobulin"/>
    <property type="match status" value="6"/>
</dbReference>
<sequence>MRPGSPKKEDTRKQAQPRLAQPLLLGTGLLPARQAASLSPCQVLGPQQQLARAMQPEKMNSPRGFLPRHNTMHLLGPSLLLLEYLAFSDSSKWRFEHPHTLYSWEGACVWIPCTYTVRYTSKDELEELIVYRNYKYDEATKNFEGLILYNDTKPWKRPDPLERVQFLGDQRSNCTIHINPVLEEDNGWLGLRMIKKNSKWMEKIDLNVSKTPLPLRIQLPPEIQEFREVTLTCLLNFSCPGYNIQLQWSLEGDPGGSLKERAITLTSLTTKTISTQSKLTFQPQWMHHGKNLTCQLWDRKAEQMLSKETVLLDVKHVPKLKIEGSPEGANVTEGESVTMTCQVISSNPEARNIAWLKDGTQLRKQTTSTLTLFSVTKKMSGKYQCEAFNDVGSGRSDAVVLQVYYAPEPSRVEIFSSPAKEGDKVEMTCMSLANPPPTNYTWYHNGVAVPGSTSKSFQIPAVLLSQAGKYSCMAENRLGPSQIGQETELDVQYAPKEVTTVIENPTRIQEGDTVTLSCNYSSSNPRVTQYVWDFQGSQMKQPYEVLIIQKVAWDTRPITCAACNQWCSWAPIVNLDVQYAPKDVRVQQIIPSSEIHSGNRVRLECNFSSSRPRDVRFFWKKNGIFLKEGKELSFDSVSPEDAGNYNCFVNNSIGQTMSEARTLQVLYAPRMLHVVISPKDQVMEGKKAILTCESDANPPVRLYTWFDWKNQNLHHYDQMLRLDPVKIQHSGAYRCEATNQLGRVQSPPSTLTVYYSPETIGRRVAVGVGFCLATLLLAFWGVKLQRSWKRIRSQQGLQESSSGQSFFVRKQKVRRAPLSEEPHSLGCYNPVMEDAVSYAALRFPVSDNDTPRTGDARTLETEGPSPNTDDTVTYSVLKKCRVGDYENVLPDSPEDEGIHYSELVHLGVGERPLAQEAVEYVTLKH</sequence>
<dbReference type="RefSeq" id="XP_022380751.1">
    <property type="nucleotide sequence ID" value="XM_022525043.1"/>
</dbReference>
<evidence type="ECO:0000256" key="18">
    <source>
        <dbReference type="ARBA" id="ARBA00046458"/>
    </source>
</evidence>
<evidence type="ECO:0000256" key="2">
    <source>
        <dbReference type="ARBA" id="ARBA00022475"/>
    </source>
</evidence>
<feature type="transmembrane region" description="Helical" evidence="20">
    <location>
        <begin position="764"/>
        <end position="782"/>
    </location>
</feature>
<dbReference type="Proteomes" id="UP000248482">
    <property type="component" value="Unplaced"/>
</dbReference>
<evidence type="ECO:0000256" key="17">
    <source>
        <dbReference type="ARBA" id="ARBA00045430"/>
    </source>
</evidence>
<dbReference type="Pfam" id="PF13927">
    <property type="entry name" value="Ig_3"/>
    <property type="match status" value="3"/>
</dbReference>
<dbReference type="SMART" id="SM00409">
    <property type="entry name" value="IG"/>
    <property type="match status" value="6"/>
</dbReference>
<feature type="domain" description="Ig-like" evidence="21">
    <location>
        <begin position="407"/>
        <end position="492"/>
    </location>
</feature>
<dbReference type="GO" id="GO:0007155">
    <property type="term" value="P:cell adhesion"/>
    <property type="evidence" value="ECO:0007669"/>
    <property type="project" value="UniProtKB-KW"/>
</dbReference>
<feature type="region of interest" description="Disordered" evidence="19">
    <location>
        <begin position="847"/>
        <end position="870"/>
    </location>
</feature>
<comment type="subunit">
    <text evidence="18">Predominantly monomer of isoform CD22-beta. Also found as heterodimer of isoform CD22-beta and a shorter isoform. Interacts with PTPN6/SHP-1, LYN, SYK, PIK3R1/PIK3R2 and PLCG1 upon phosphorylation. Interacts with GRB2, INPP5D and SHC1 upon phosphorylation. May form a complex with INPP5D/SHIP, GRB2 and SHC1.</text>
</comment>
<keyword evidence="23" id="KW-0675">Receptor</keyword>
<dbReference type="FunFam" id="2.60.40.10:FF:002011">
    <property type="entry name" value="B-cell receptor CD22"/>
    <property type="match status" value="1"/>
</dbReference>
<evidence type="ECO:0000256" key="16">
    <source>
        <dbReference type="ARBA" id="ARBA00041781"/>
    </source>
</evidence>
<keyword evidence="12" id="KW-0325">Glycoprotein</keyword>
<dbReference type="InterPro" id="IPR056386">
    <property type="entry name" value="Ig_CD22"/>
</dbReference>
<organism evidence="22 23">
    <name type="scientific">Enhydra lutris kenyoni</name>
    <name type="common">northern sea otter</name>
    <dbReference type="NCBI Taxonomy" id="391180"/>
    <lineage>
        <taxon>Eukaryota</taxon>
        <taxon>Metazoa</taxon>
        <taxon>Chordata</taxon>
        <taxon>Craniata</taxon>
        <taxon>Vertebrata</taxon>
        <taxon>Euteleostomi</taxon>
        <taxon>Mammalia</taxon>
        <taxon>Eutheria</taxon>
        <taxon>Laurasiatheria</taxon>
        <taxon>Carnivora</taxon>
        <taxon>Caniformia</taxon>
        <taxon>Musteloidea</taxon>
        <taxon>Mustelidae</taxon>
        <taxon>Lutrinae</taxon>
        <taxon>Enhydra</taxon>
    </lineage>
</organism>
<evidence type="ECO:0000256" key="11">
    <source>
        <dbReference type="ARBA" id="ARBA00023157"/>
    </source>
</evidence>
<dbReference type="GO" id="GO:0030888">
    <property type="term" value="P:regulation of B cell proliferation"/>
    <property type="evidence" value="ECO:0007669"/>
    <property type="project" value="TreeGrafter"/>
</dbReference>
<dbReference type="Pfam" id="PF24518">
    <property type="entry name" value="Ig_CD22"/>
    <property type="match status" value="1"/>
</dbReference>
<keyword evidence="3" id="KW-0597">Phosphoprotein</keyword>
<evidence type="ECO:0000256" key="3">
    <source>
        <dbReference type="ARBA" id="ARBA00022553"/>
    </source>
</evidence>
<proteinExistence type="inferred from homology"/>
<evidence type="ECO:0000256" key="15">
    <source>
        <dbReference type="ARBA" id="ARBA00040106"/>
    </source>
</evidence>
<dbReference type="InterPro" id="IPR013783">
    <property type="entry name" value="Ig-like_fold"/>
</dbReference>
<evidence type="ECO:0000256" key="8">
    <source>
        <dbReference type="ARBA" id="ARBA00022889"/>
    </source>
</evidence>
<evidence type="ECO:0000259" key="21">
    <source>
        <dbReference type="PROSITE" id="PS50835"/>
    </source>
</evidence>
<feature type="domain" description="Ig-like" evidence="21">
    <location>
        <begin position="318"/>
        <end position="402"/>
    </location>
</feature>
<dbReference type="GO" id="GO:0005769">
    <property type="term" value="C:early endosome"/>
    <property type="evidence" value="ECO:0007669"/>
    <property type="project" value="TreeGrafter"/>
</dbReference>
<keyword evidence="4 20" id="KW-0812">Transmembrane</keyword>
<evidence type="ECO:0000256" key="14">
    <source>
        <dbReference type="ARBA" id="ARBA00038361"/>
    </source>
</evidence>
<protein>
    <recommendedName>
        <fullName evidence="15">B-cell receptor CD22</fullName>
    </recommendedName>
    <alternativeName>
        <fullName evidence="16">Sialic acid-binding Ig-like lectin 2</fullName>
    </alternativeName>
</protein>
<evidence type="ECO:0000256" key="13">
    <source>
        <dbReference type="ARBA" id="ARBA00023319"/>
    </source>
</evidence>
<dbReference type="PANTHER" id="PTHR46958">
    <property type="entry name" value="B-CELL RECEPTOR CD22"/>
    <property type="match status" value="1"/>
</dbReference>
<dbReference type="InterPro" id="IPR013162">
    <property type="entry name" value="CD80_C2-set"/>
</dbReference>
<name>A0A2Y9L4C5_ENHLU</name>
<dbReference type="GO" id="GO:0033691">
    <property type="term" value="F:sialic acid binding"/>
    <property type="evidence" value="ECO:0007669"/>
    <property type="project" value="TreeGrafter"/>
</dbReference>
<dbReference type="SMART" id="SM00408">
    <property type="entry name" value="IGc2"/>
    <property type="match status" value="4"/>
</dbReference>
<dbReference type="GO" id="GO:0030246">
    <property type="term" value="F:carbohydrate binding"/>
    <property type="evidence" value="ECO:0007669"/>
    <property type="project" value="UniProtKB-KW"/>
</dbReference>
<keyword evidence="9 20" id="KW-1133">Transmembrane helix</keyword>
<dbReference type="AlphaFoldDB" id="A0A2Y9L4C5"/>
<dbReference type="GO" id="GO:0042609">
    <property type="term" value="F:CD4 receptor binding"/>
    <property type="evidence" value="ECO:0007669"/>
    <property type="project" value="TreeGrafter"/>
</dbReference>
<dbReference type="InterPro" id="IPR036179">
    <property type="entry name" value="Ig-like_dom_sf"/>
</dbReference>
<evidence type="ECO:0000256" key="6">
    <source>
        <dbReference type="ARBA" id="ARBA00022734"/>
    </source>
</evidence>
<dbReference type="GO" id="GO:0050859">
    <property type="term" value="P:negative regulation of B cell receptor signaling pathway"/>
    <property type="evidence" value="ECO:0007669"/>
    <property type="project" value="TreeGrafter"/>
</dbReference>
<comment type="function">
    <text evidence="17">Most highly expressed siglec (sialic acid-binding immunoglobulin-like lectin) on B-cells that plays a role in various aspects of B-cell biology including differentiation, antigen presentation, and trafficking to bone marrow. Binds to alpha 2,6-linked sialic acid residues of surface molecules such as CD22 itself, CD45 and IgM in a cis configuration. Can also bind to ligands on other cells as an adhesion molecule in a trans configuration. Acts as an inhibitory coreceptor on the surface of B-cells and inhibits B-cell receptor induced signaling, characterized by inhibition of the calcium mobilization and cellular activation. Mechanistically, the immunoreceptor tyrosine-based inhibitory motif domain is phosphorylated by the Src kinase LYN, which in turn leads to the recruitment of the protein tyrosine phosphatase 1/PTPN6, leading to the negative regulation of BCR signaling. If this negative signaling from is of sufficient strength, apoptosis of the B-cell can be induced.</text>
</comment>
<feature type="domain" description="Ig-like" evidence="21">
    <location>
        <begin position="214"/>
        <end position="306"/>
    </location>
</feature>
<evidence type="ECO:0000256" key="4">
    <source>
        <dbReference type="ARBA" id="ARBA00022692"/>
    </source>
</evidence>
<evidence type="ECO:0000256" key="10">
    <source>
        <dbReference type="ARBA" id="ARBA00023136"/>
    </source>
</evidence>
<keyword evidence="8" id="KW-0130">Cell adhesion</keyword>
<dbReference type="Pfam" id="PF13895">
    <property type="entry name" value="Ig_2"/>
    <property type="match status" value="1"/>
</dbReference>
<dbReference type="GO" id="GO:0070062">
    <property type="term" value="C:extracellular exosome"/>
    <property type="evidence" value="ECO:0007669"/>
    <property type="project" value="TreeGrafter"/>
</dbReference>
<evidence type="ECO:0000256" key="20">
    <source>
        <dbReference type="SAM" id="Phobius"/>
    </source>
</evidence>
<dbReference type="STRING" id="391180.A0A2Y9L4C5"/>
<feature type="compositionally biased region" description="Basic and acidic residues" evidence="19">
    <location>
        <begin position="849"/>
        <end position="860"/>
    </location>
</feature>
<keyword evidence="10 20" id="KW-0472">Membrane</keyword>
<keyword evidence="2" id="KW-1003">Cell membrane</keyword>
<dbReference type="GO" id="GO:0055037">
    <property type="term" value="C:recycling endosome"/>
    <property type="evidence" value="ECO:0007669"/>
    <property type="project" value="TreeGrafter"/>
</dbReference>
<dbReference type="InterPro" id="IPR007110">
    <property type="entry name" value="Ig-like_dom"/>
</dbReference>
<dbReference type="GO" id="GO:0042113">
    <property type="term" value="P:B cell activation"/>
    <property type="evidence" value="ECO:0007669"/>
    <property type="project" value="TreeGrafter"/>
</dbReference>
<dbReference type="InterPro" id="IPR003598">
    <property type="entry name" value="Ig_sub2"/>
</dbReference>
<dbReference type="Pfam" id="PF08205">
    <property type="entry name" value="C2-set_2"/>
    <property type="match status" value="1"/>
</dbReference>
<evidence type="ECO:0000256" key="12">
    <source>
        <dbReference type="ARBA" id="ARBA00023180"/>
    </source>
</evidence>
<keyword evidence="11" id="KW-1015">Disulfide bond</keyword>